<dbReference type="EMBL" id="UOFK01000333">
    <property type="protein sequence ID" value="VAW82842.1"/>
    <property type="molecule type" value="Genomic_DNA"/>
</dbReference>
<gene>
    <name evidence="1" type="ORF">MNBD_GAMMA13-1149</name>
</gene>
<dbReference type="AlphaFoldDB" id="A0A3B0Z5L3"/>
<sequence>MAQILYLTGHSVTLYEAHRKGAKALGNFSCSDSGYSELVQQLNNGEPKPVAILVDLIEEEFREEMLPHVIGRDRSRLHTRHAKKLFRGTPFRYHRIIGRQREGRRDDQVLFSALSNRDNIEPLLTVLGAASVPVKGIYSLPLITERLLKALASKASNILIVTEQADGGLRETFIRGGRVHFSRLATINRGNPTDYCHIVTKEASKTRRYLISLKLLPPNQPLDIYVLCDNAQLEVLQHMTTDEDNITIHPVNLSHIAALLGFYEHPDTPFGDTLFCYLLQKKLTVNHYAPAPYLLHWRTYKTKSGLRTATWLIAVVAITMAGMNIVDSRLMEHETLQLSQFTIQASQEYQYATQDLEVDPTEALAMHEALQMADRLDAYPVSLEQLFALLGSSLSRQPNIVMDKFKWFVTSNPDEQNSTEVHQNNNSVQLIEAPFLVSTINAHLRNFNGHYRQAHDQINSIIRWIKSQPGVKSADIISEPLNTRTDAALQGGITTEGDKESAPFELRIVMELRRESA</sequence>
<evidence type="ECO:0000313" key="1">
    <source>
        <dbReference type="EMBL" id="VAW82842.1"/>
    </source>
</evidence>
<organism evidence="1">
    <name type="scientific">hydrothermal vent metagenome</name>
    <dbReference type="NCBI Taxonomy" id="652676"/>
    <lineage>
        <taxon>unclassified sequences</taxon>
        <taxon>metagenomes</taxon>
        <taxon>ecological metagenomes</taxon>
    </lineage>
</organism>
<proteinExistence type="predicted"/>
<evidence type="ECO:0008006" key="2">
    <source>
        <dbReference type="Google" id="ProtNLM"/>
    </source>
</evidence>
<accession>A0A3B0Z5L3</accession>
<reference evidence="1" key="1">
    <citation type="submission" date="2018-06" db="EMBL/GenBank/DDBJ databases">
        <authorList>
            <person name="Zhirakovskaya E."/>
        </authorList>
    </citation>
    <scope>NUCLEOTIDE SEQUENCE</scope>
</reference>
<protein>
    <recommendedName>
        <fullName evidence="2">GspL cytoplasmic actin-ATPase-like domain-containing protein</fullName>
    </recommendedName>
</protein>
<name>A0A3B0Z5L3_9ZZZZ</name>